<feature type="domain" description="DUF5107" evidence="1">
    <location>
        <begin position="16"/>
        <end position="66"/>
    </location>
</feature>
<dbReference type="Pfam" id="PF17128">
    <property type="entry name" value="DUF5107"/>
    <property type="match status" value="1"/>
</dbReference>
<proteinExistence type="predicted"/>
<dbReference type="EMBL" id="JBHUME010000020">
    <property type="protein sequence ID" value="MFD2615649.1"/>
    <property type="molecule type" value="Genomic_DNA"/>
</dbReference>
<name>A0ABW5PM76_9BACL</name>
<protein>
    <submittedName>
        <fullName evidence="2">DUF5107 domain-containing protein</fullName>
    </submittedName>
</protein>
<evidence type="ECO:0000313" key="3">
    <source>
        <dbReference type="Proteomes" id="UP001597541"/>
    </source>
</evidence>
<dbReference type="InterPro" id="IPR011013">
    <property type="entry name" value="Gal_mutarotase_sf_dom"/>
</dbReference>
<dbReference type="Proteomes" id="UP001597541">
    <property type="component" value="Unassembled WGS sequence"/>
</dbReference>
<organism evidence="2 3">
    <name type="scientific">Paenibacillus gansuensis</name>
    <dbReference type="NCBI Taxonomy" id="306542"/>
    <lineage>
        <taxon>Bacteria</taxon>
        <taxon>Bacillati</taxon>
        <taxon>Bacillota</taxon>
        <taxon>Bacilli</taxon>
        <taxon>Bacillales</taxon>
        <taxon>Paenibacillaceae</taxon>
        <taxon>Paenibacillus</taxon>
    </lineage>
</organism>
<comment type="caution">
    <text evidence="2">The sequence shown here is derived from an EMBL/GenBank/DDBJ whole genome shotgun (WGS) entry which is preliminary data.</text>
</comment>
<dbReference type="Gene3D" id="2.70.98.10">
    <property type="match status" value="1"/>
</dbReference>
<dbReference type="SUPFAM" id="SSF74650">
    <property type="entry name" value="Galactose mutarotase-like"/>
    <property type="match status" value="1"/>
</dbReference>
<dbReference type="InterPro" id="IPR014718">
    <property type="entry name" value="GH-type_carb-bd"/>
</dbReference>
<accession>A0ABW5PM76</accession>
<keyword evidence="3" id="KW-1185">Reference proteome</keyword>
<dbReference type="RefSeq" id="WP_377607739.1">
    <property type="nucleotide sequence ID" value="NZ_JBHUME010000020.1"/>
</dbReference>
<gene>
    <name evidence="2" type="ORF">ACFSUF_24895</name>
</gene>
<reference evidence="3" key="1">
    <citation type="journal article" date="2019" name="Int. J. Syst. Evol. Microbiol.">
        <title>The Global Catalogue of Microorganisms (GCM) 10K type strain sequencing project: providing services to taxonomists for standard genome sequencing and annotation.</title>
        <authorList>
            <consortium name="The Broad Institute Genomics Platform"/>
            <consortium name="The Broad Institute Genome Sequencing Center for Infectious Disease"/>
            <person name="Wu L."/>
            <person name="Ma J."/>
        </authorList>
    </citation>
    <scope>NUCLEOTIDE SEQUENCE [LARGE SCALE GENOMIC DNA]</scope>
    <source>
        <strain evidence="3">KCTC 3950</strain>
    </source>
</reference>
<evidence type="ECO:0000313" key="2">
    <source>
        <dbReference type="EMBL" id="MFD2615649.1"/>
    </source>
</evidence>
<evidence type="ECO:0000259" key="1">
    <source>
        <dbReference type="Pfam" id="PF17128"/>
    </source>
</evidence>
<dbReference type="InterPro" id="IPR033396">
    <property type="entry name" value="DUF5107"/>
</dbReference>
<sequence>MSVRLTTDWGYRGIPVVVLENRELRVVVMPELGAKIWQITYKPKDKDLLWQHPRIKPRRLTGHAVYDDNFAGGWDELFPNDMSETVSGE</sequence>